<evidence type="ECO:0000313" key="1">
    <source>
        <dbReference type="EMBL" id="GAA0561503.1"/>
    </source>
</evidence>
<comment type="caution">
    <text evidence="1">The sequence shown here is derived from an EMBL/GenBank/DDBJ whole genome shotgun (WGS) entry which is preliminary data.</text>
</comment>
<dbReference type="RefSeq" id="WP_166932112.1">
    <property type="nucleotide sequence ID" value="NZ_BAAADD010000002.1"/>
</dbReference>
<sequence length="69" mass="7703">MRQETSEQAGSDARIEEMTRFGIICVPVDNFYYRQFHYTNLKDAVAQATRDKAQIAHSSIAAGPDRPAG</sequence>
<dbReference type="EMBL" id="BAAADD010000002">
    <property type="protein sequence ID" value="GAA0561503.1"/>
    <property type="molecule type" value="Genomic_DNA"/>
</dbReference>
<gene>
    <name evidence="1" type="ORF">GCM10008942_07410</name>
</gene>
<organism evidence="1 2">
    <name type="scientific">Rhizomicrobium electricum</name>
    <dbReference type="NCBI Taxonomy" id="480070"/>
    <lineage>
        <taxon>Bacteria</taxon>
        <taxon>Pseudomonadati</taxon>
        <taxon>Pseudomonadota</taxon>
        <taxon>Alphaproteobacteria</taxon>
        <taxon>Micropepsales</taxon>
        <taxon>Micropepsaceae</taxon>
        <taxon>Rhizomicrobium</taxon>
    </lineage>
</organism>
<reference evidence="1 2" key="1">
    <citation type="journal article" date="2019" name="Int. J. Syst. Evol. Microbiol.">
        <title>The Global Catalogue of Microorganisms (GCM) 10K type strain sequencing project: providing services to taxonomists for standard genome sequencing and annotation.</title>
        <authorList>
            <consortium name="The Broad Institute Genomics Platform"/>
            <consortium name="The Broad Institute Genome Sequencing Center for Infectious Disease"/>
            <person name="Wu L."/>
            <person name="Ma J."/>
        </authorList>
    </citation>
    <scope>NUCLEOTIDE SEQUENCE [LARGE SCALE GENOMIC DNA]</scope>
    <source>
        <strain evidence="1 2">JCM 15089</strain>
    </source>
</reference>
<accession>A0ABN1E8N9</accession>
<proteinExistence type="predicted"/>
<evidence type="ECO:0000313" key="2">
    <source>
        <dbReference type="Proteomes" id="UP001499951"/>
    </source>
</evidence>
<protein>
    <submittedName>
        <fullName evidence="1">Uncharacterized protein</fullName>
    </submittedName>
</protein>
<dbReference type="Proteomes" id="UP001499951">
    <property type="component" value="Unassembled WGS sequence"/>
</dbReference>
<name>A0ABN1E8N9_9PROT</name>
<keyword evidence="2" id="KW-1185">Reference proteome</keyword>